<dbReference type="EMBL" id="JAOUSF010000002">
    <property type="protein sequence ID" value="MCU9612916.1"/>
    <property type="molecule type" value="Genomic_DNA"/>
</dbReference>
<dbReference type="Gene3D" id="3.40.50.1360">
    <property type="match status" value="1"/>
</dbReference>
<dbReference type="GO" id="GO:0030246">
    <property type="term" value="F:carbohydrate binding"/>
    <property type="evidence" value="ECO:0007669"/>
    <property type="project" value="InterPro"/>
</dbReference>
<evidence type="ECO:0000313" key="8">
    <source>
        <dbReference type="Proteomes" id="UP001209318"/>
    </source>
</evidence>
<dbReference type="InterPro" id="IPR007324">
    <property type="entry name" value="Sugar-bd_dom_put"/>
</dbReference>
<name>A0AAE3IR56_9BACI</name>
<protein>
    <recommendedName>
        <fullName evidence="9">Sugar-binding domain-containing protein</fullName>
    </recommendedName>
</protein>
<dbReference type="Pfam" id="PF04198">
    <property type="entry name" value="Sugar-bind"/>
    <property type="match status" value="1"/>
</dbReference>
<evidence type="ECO:0000256" key="2">
    <source>
        <dbReference type="ARBA" id="ARBA00023015"/>
    </source>
</evidence>
<dbReference type="InterPro" id="IPR036390">
    <property type="entry name" value="WH_DNA-bd_sf"/>
</dbReference>
<dbReference type="InterPro" id="IPR048715">
    <property type="entry name" value="CggR_N"/>
</dbReference>
<proteinExistence type="inferred from homology"/>
<dbReference type="PANTHER" id="PTHR34294:SF5">
    <property type="entry name" value="CENTRAL GLYCOLYTIC GENES REGULATOR"/>
    <property type="match status" value="1"/>
</dbReference>
<dbReference type="SUPFAM" id="SSF46785">
    <property type="entry name" value="Winged helix' DNA-binding domain"/>
    <property type="match status" value="1"/>
</dbReference>
<dbReference type="Pfam" id="PF21715">
    <property type="entry name" value="CggR_N"/>
    <property type="match status" value="1"/>
</dbReference>
<dbReference type="RefSeq" id="WP_263072126.1">
    <property type="nucleotide sequence ID" value="NZ_JAOUSF010000002.1"/>
</dbReference>
<keyword evidence="4" id="KW-0804">Transcription</keyword>
<dbReference type="InterPro" id="IPR037171">
    <property type="entry name" value="NagB/RpiA_transferase-like"/>
</dbReference>
<evidence type="ECO:0000256" key="4">
    <source>
        <dbReference type="ARBA" id="ARBA00023163"/>
    </source>
</evidence>
<evidence type="ECO:0000256" key="3">
    <source>
        <dbReference type="ARBA" id="ARBA00023125"/>
    </source>
</evidence>
<feature type="domain" description="CggR N-terminal DNA binding" evidence="6">
    <location>
        <begin position="18"/>
        <end position="88"/>
    </location>
</feature>
<sequence length="340" mass="37477">MNSIIDVQKRLLPDLIKIMQKRYQILRYIQLMQPVGRRSLSQSLNITERVLRGEIQFLKEQNLLSVANSGMSLTEEGKIILGKLEHIMRDISGLPELEDALESLLDVSQCIVVSGDSEESAWVKSELGRACLNSIKSHLKDENIIAVTGGTTMAAVADALTPDFGGKNLLFVPARGGIGTDIKNQANTICEKMAEKSQADHMVLYVPDQVSEEVYNSFIQEPSIRKVLGKIKSANILIHGIGDALTMAKRRNTSEEDLQKIIQEKAVAEAFGYYFNENGDIVHSVQTVGLQLEDLEKISHIYAVAGGATKVKAIKAYMKFAPKHTVLVTDEVVTKSILKG</sequence>
<dbReference type="GO" id="GO:0003677">
    <property type="term" value="F:DNA binding"/>
    <property type="evidence" value="ECO:0007669"/>
    <property type="project" value="UniProtKB-KW"/>
</dbReference>
<dbReference type="Proteomes" id="UP001209318">
    <property type="component" value="Unassembled WGS sequence"/>
</dbReference>
<dbReference type="InterPro" id="IPR051054">
    <property type="entry name" value="SorC_transcr_regulators"/>
</dbReference>
<accession>A0AAE3IR56</accession>
<dbReference type="Gene3D" id="1.10.10.10">
    <property type="entry name" value="Winged helix-like DNA-binding domain superfamily/Winged helix DNA-binding domain"/>
    <property type="match status" value="1"/>
</dbReference>
<reference evidence="7" key="1">
    <citation type="submission" date="2022-10" db="EMBL/GenBank/DDBJ databases">
        <title>Description of Fervidibacillus gen. nov. in the family Fervidibacillaceae fam. nov. with two species, Fervidibacillus albus sp. nov., and Fervidibacillus halotolerans sp. nov., isolated from tidal flat sediments.</title>
        <authorList>
            <person name="Kwon K.K."/>
            <person name="Yang S.-H."/>
        </authorList>
    </citation>
    <scope>NUCLEOTIDE SEQUENCE</scope>
    <source>
        <strain evidence="7">JCM 19140</strain>
    </source>
</reference>
<gene>
    <name evidence="7" type="ORF">OEV98_05050</name>
</gene>
<dbReference type="PANTHER" id="PTHR34294">
    <property type="entry name" value="TRANSCRIPTIONAL REGULATOR-RELATED"/>
    <property type="match status" value="1"/>
</dbReference>
<keyword evidence="3" id="KW-0238">DNA-binding</keyword>
<evidence type="ECO:0008006" key="9">
    <source>
        <dbReference type="Google" id="ProtNLM"/>
    </source>
</evidence>
<comment type="similarity">
    <text evidence="1">Belongs to the SorC transcriptional regulatory family.</text>
</comment>
<keyword evidence="8" id="KW-1185">Reference proteome</keyword>
<evidence type="ECO:0000259" key="5">
    <source>
        <dbReference type="Pfam" id="PF04198"/>
    </source>
</evidence>
<evidence type="ECO:0000313" key="7">
    <source>
        <dbReference type="EMBL" id="MCU9612916.1"/>
    </source>
</evidence>
<comment type="caution">
    <text evidence="7">The sequence shown here is derived from an EMBL/GenBank/DDBJ whole genome shotgun (WGS) entry which is preliminary data.</text>
</comment>
<dbReference type="SUPFAM" id="SSF100950">
    <property type="entry name" value="NagB/RpiA/CoA transferase-like"/>
    <property type="match status" value="1"/>
</dbReference>
<dbReference type="InterPro" id="IPR036388">
    <property type="entry name" value="WH-like_DNA-bd_sf"/>
</dbReference>
<organism evidence="7 8">
    <name type="scientific">Perspicuibacillus lycopersici</name>
    <dbReference type="NCBI Taxonomy" id="1325689"/>
    <lineage>
        <taxon>Bacteria</taxon>
        <taxon>Bacillati</taxon>
        <taxon>Bacillota</taxon>
        <taxon>Bacilli</taxon>
        <taxon>Bacillales</taxon>
        <taxon>Bacillaceae</taxon>
        <taxon>Perspicuibacillus</taxon>
    </lineage>
</organism>
<evidence type="ECO:0000259" key="6">
    <source>
        <dbReference type="Pfam" id="PF21715"/>
    </source>
</evidence>
<keyword evidence="2" id="KW-0805">Transcription regulation</keyword>
<feature type="domain" description="Sugar-binding" evidence="5">
    <location>
        <begin position="91"/>
        <end position="339"/>
    </location>
</feature>
<evidence type="ECO:0000256" key="1">
    <source>
        <dbReference type="ARBA" id="ARBA00010466"/>
    </source>
</evidence>
<dbReference type="AlphaFoldDB" id="A0AAE3IR56"/>